<name>A0ACC0GQM0_9ERIC</name>
<keyword evidence="2" id="KW-1185">Reference proteome</keyword>
<dbReference type="EMBL" id="CM045766">
    <property type="protein sequence ID" value="KAI8003527.1"/>
    <property type="molecule type" value="Genomic_DNA"/>
</dbReference>
<protein>
    <submittedName>
        <fullName evidence="1">Uncharacterized protein</fullName>
    </submittedName>
</protein>
<comment type="caution">
    <text evidence="1">The sequence shown here is derived from an EMBL/GenBank/DDBJ whole genome shotgun (WGS) entry which is preliminary data.</text>
</comment>
<reference evidence="1 2" key="1">
    <citation type="journal article" date="2022" name="Plant J.">
        <title>Chromosome-level genome of Camellia lanceoleosa provides a valuable resource for understanding genome evolution and self-incompatibility.</title>
        <authorList>
            <person name="Gong W."/>
            <person name="Xiao S."/>
            <person name="Wang L."/>
            <person name="Liao Z."/>
            <person name="Chang Y."/>
            <person name="Mo W."/>
            <person name="Hu G."/>
            <person name="Li W."/>
            <person name="Zhao G."/>
            <person name="Zhu H."/>
            <person name="Hu X."/>
            <person name="Ji K."/>
            <person name="Xiang X."/>
            <person name="Song Q."/>
            <person name="Yuan D."/>
            <person name="Jin S."/>
            <person name="Zhang L."/>
        </authorList>
    </citation>
    <scope>NUCLEOTIDE SEQUENCE [LARGE SCALE GENOMIC DNA]</scope>
    <source>
        <strain evidence="1">SQ_2022a</strain>
    </source>
</reference>
<dbReference type="Proteomes" id="UP001060215">
    <property type="component" value="Chromosome 9"/>
</dbReference>
<sequence length="111" mass="12385">MCAEKGVNPWIEVDGGVGPKNAYKVEHEVALYFMSHSVIEVSQCFGSRFSLLFGAKDYAEAKSPLLSPYKTLKSKSSFTFVSGRLADLKSRPFEVEVARFPLQLPDYIFIA</sequence>
<evidence type="ECO:0000313" key="1">
    <source>
        <dbReference type="EMBL" id="KAI8003527.1"/>
    </source>
</evidence>
<proteinExistence type="predicted"/>
<gene>
    <name evidence="1" type="ORF">LOK49_LG08G00023</name>
</gene>
<evidence type="ECO:0000313" key="2">
    <source>
        <dbReference type="Proteomes" id="UP001060215"/>
    </source>
</evidence>
<accession>A0ACC0GQM0</accession>
<organism evidence="1 2">
    <name type="scientific">Camellia lanceoleosa</name>
    <dbReference type="NCBI Taxonomy" id="1840588"/>
    <lineage>
        <taxon>Eukaryota</taxon>
        <taxon>Viridiplantae</taxon>
        <taxon>Streptophyta</taxon>
        <taxon>Embryophyta</taxon>
        <taxon>Tracheophyta</taxon>
        <taxon>Spermatophyta</taxon>
        <taxon>Magnoliopsida</taxon>
        <taxon>eudicotyledons</taxon>
        <taxon>Gunneridae</taxon>
        <taxon>Pentapetalae</taxon>
        <taxon>asterids</taxon>
        <taxon>Ericales</taxon>
        <taxon>Theaceae</taxon>
        <taxon>Camellia</taxon>
    </lineage>
</organism>